<evidence type="ECO:0000256" key="2">
    <source>
        <dbReference type="ARBA" id="ARBA00023006"/>
    </source>
</evidence>
<accession>A0A482WR93</accession>
<dbReference type="InterPro" id="IPR051436">
    <property type="entry name" value="Autophagy-related_EPG5"/>
</dbReference>
<dbReference type="InterPro" id="IPR059030">
    <property type="entry name" value="TPR_Epg5_mid"/>
</dbReference>
<evidence type="ECO:0000313" key="5">
    <source>
        <dbReference type="EMBL" id="RZF35978.1"/>
    </source>
</evidence>
<reference evidence="5 6" key="1">
    <citation type="journal article" date="2017" name="Gigascience">
        <title>Genome sequence of the small brown planthopper, Laodelphax striatellus.</title>
        <authorList>
            <person name="Zhu J."/>
            <person name="Jiang F."/>
            <person name="Wang X."/>
            <person name="Yang P."/>
            <person name="Bao Y."/>
            <person name="Zhao W."/>
            <person name="Wang W."/>
            <person name="Lu H."/>
            <person name="Wang Q."/>
            <person name="Cui N."/>
            <person name="Li J."/>
            <person name="Chen X."/>
            <person name="Luo L."/>
            <person name="Yu J."/>
            <person name="Kang L."/>
            <person name="Cui F."/>
        </authorList>
    </citation>
    <scope>NUCLEOTIDE SEQUENCE [LARGE SCALE GENOMIC DNA]</scope>
    <source>
        <strain evidence="5">Lst14</strain>
    </source>
</reference>
<comment type="similarity">
    <text evidence="1">Belongs to the EPG5 family.</text>
</comment>
<dbReference type="SMR" id="A0A482WR93"/>
<dbReference type="PANTHER" id="PTHR31139:SF4">
    <property type="entry name" value="ECTOPIC P GRANULES PROTEIN 5 HOMOLOG"/>
    <property type="match status" value="1"/>
</dbReference>
<evidence type="ECO:0008006" key="7">
    <source>
        <dbReference type="Google" id="ProtNLM"/>
    </source>
</evidence>
<dbReference type="PANTHER" id="PTHR31139">
    <property type="entry name" value="ECTOPIC P GRANULES PROTEIN 5 HOMOLOG"/>
    <property type="match status" value="1"/>
</dbReference>
<feature type="domain" description="Epg5-like TPR" evidence="4">
    <location>
        <begin position="2"/>
        <end position="165"/>
    </location>
</feature>
<dbReference type="GO" id="GO:0097352">
    <property type="term" value="P:autophagosome maturation"/>
    <property type="evidence" value="ECO:0007669"/>
    <property type="project" value="TreeGrafter"/>
</dbReference>
<dbReference type="Pfam" id="PF26106">
    <property type="entry name" value="TPR_Epg5_C"/>
    <property type="match status" value="1"/>
</dbReference>
<keyword evidence="6" id="KW-1185">Reference proteome</keyword>
<dbReference type="InterPro" id="IPR058750">
    <property type="entry name" value="TPR_Epg5"/>
</dbReference>
<evidence type="ECO:0000256" key="1">
    <source>
        <dbReference type="ARBA" id="ARBA00010948"/>
    </source>
</evidence>
<comment type="caution">
    <text evidence="5">The sequence shown here is derived from an EMBL/GenBank/DDBJ whole genome shotgun (WGS) entry which is preliminary data.</text>
</comment>
<gene>
    <name evidence="5" type="ORF">LSTR_LSTR005391</name>
</gene>
<evidence type="ECO:0000259" key="4">
    <source>
        <dbReference type="Pfam" id="PF26573"/>
    </source>
</evidence>
<feature type="domain" description="Epg5-like central TPR repeats" evidence="3">
    <location>
        <begin position="446"/>
        <end position="839"/>
    </location>
</feature>
<dbReference type="FunCoup" id="A0A482WR93">
    <property type="interactions" value="1852"/>
</dbReference>
<dbReference type="GO" id="GO:0005737">
    <property type="term" value="C:cytoplasm"/>
    <property type="evidence" value="ECO:0007669"/>
    <property type="project" value="TreeGrafter"/>
</dbReference>
<dbReference type="InParanoid" id="A0A482WR93"/>
<dbReference type="EMBL" id="QKKF02027185">
    <property type="protein sequence ID" value="RZF35978.1"/>
    <property type="molecule type" value="Genomic_DNA"/>
</dbReference>
<dbReference type="Pfam" id="PF26573">
    <property type="entry name" value="TPR_Epg5_2"/>
    <property type="match status" value="1"/>
</dbReference>
<dbReference type="STRING" id="195883.A0A482WR93"/>
<sequence length="1349" mass="151960">MRAANSLKIQQIPSSSLAIYRWSQQALDTPVDHPVLPLLWQKFFTLYLARVPTGPDAVDKGSVGEDFFEGMTNLAYQKRIKKKLMSCVQFHLDKIDNDTDGKLTTEQKNKSQLLSKLYKTFSLWLEEPRLHEPGLFMPALPPQYNPLLLTAAICGDQSPWVEYVDHDLLLKYQQEALSRWSQAQGRATAQPSFITSSNSSQQIEDPNPSQRIIKRLQSYDATAPPPPLRFGPPVVPIVTRQIMLHKGVMLDSIQPSLSVLQEFAKSFLMRVSEHMALDCSYMELLATLFRDVETEVTLHAACDTAEPGSNPRRAHTAASSLVCAGPAEIKIRILEARLNECASHQMQTNRMEFDGVLRHALQPPPSQLCSSSIFIENLSQALDHEANELSRVGDIELLMKVKEVGVSLFYNLTSLFAEECTSHYPPIKQLLTTCIESLGRTFISSDESECVQLLNTVLQNHQLTGLLAPHFNPSIASPSTFIQAYSNLVTVSMSDKASDLTFVLLTKIDLPRWLPSKKPRLCDRTDLIQLAMRALNTTGKIPAEDKLMIHEVFRKHLCQLMMFDFPEHYGEVITLTLEQSETQSIAPDVWYELLEALSCFRFRQNMSMAQMKEGLCKFATEQRILSHNELRETVLLLGNHFMKERLQYGLYGLYPKYRDYIDPFCTFLGLVGHGLIASRLLADRGSLGDKLSEQLWPLLESLFSPWLNPYFTRNLSEPTAAWIQQLTDDRSVLPPWIITDVSHANKMACMFTECIRFMLDTLPGCTNILSFVWQFYVIKYAHASVKEHILSLMHSRLLTLPWNRFMPSFQDIDLMLRVVDQFLPDCHAFLGAIFIEVHWYNLVQHITANCTPQAAAKAHCALLHLLVKLSNEPNIRQSGKVLPLLLESQQFQWHLIDATSYELVANWFVMSYDPRVILQLTDEEWNGIDIAVLELLQVAAGHVGNVTQYHPSTPKKRLIFVRASVKLLLSCLSRYKHIIISKVSEVKATVRRMVDKIETCFISSPPGPQRVCEAGLILSEFLVLVNQSPSSTVSEIAVDATIDWLSSRDCSSVVVAGLLRILGTTVQDEQHFGSLMEAALMAFFRRRVSVSGSTSSKEWWSTAACTMQPVVRHGYTAQGHILVSNGHLLTLYAIVLKMLHKQMDVKEQAAILNQLLEWINAIKLEPQLEAKTVLLLREAVRLSYEQCNRSEDSTAGISQLTKLVTILNTFAEHKSGSWSLLGAIGIRKQPTISNRFRLICRIIAAYILAQLPDVKGVPESSKSNVRIKEHAPGCVSFTNGGEITPNAEALKALAHLESLVFDKDYIDLKNICETGILQIQQPENSLHNAHSVISSLASELYTDAFLHTK</sequence>
<evidence type="ECO:0000259" key="3">
    <source>
        <dbReference type="Pfam" id="PF26103"/>
    </source>
</evidence>
<keyword evidence="2" id="KW-0072">Autophagy</keyword>
<dbReference type="Pfam" id="PF26103">
    <property type="entry name" value="TPR_Epg5"/>
    <property type="match status" value="1"/>
</dbReference>
<dbReference type="Proteomes" id="UP000291343">
    <property type="component" value="Unassembled WGS sequence"/>
</dbReference>
<name>A0A482WR93_LAOST</name>
<protein>
    <recommendedName>
        <fullName evidence="7">Ectopic P granules protein 5 homolog</fullName>
    </recommendedName>
</protein>
<dbReference type="OrthoDB" id="75419at2759"/>
<organism evidence="5 6">
    <name type="scientific">Laodelphax striatellus</name>
    <name type="common">Small brown planthopper</name>
    <name type="synonym">Delphax striatella</name>
    <dbReference type="NCBI Taxonomy" id="195883"/>
    <lineage>
        <taxon>Eukaryota</taxon>
        <taxon>Metazoa</taxon>
        <taxon>Ecdysozoa</taxon>
        <taxon>Arthropoda</taxon>
        <taxon>Hexapoda</taxon>
        <taxon>Insecta</taxon>
        <taxon>Pterygota</taxon>
        <taxon>Neoptera</taxon>
        <taxon>Paraneoptera</taxon>
        <taxon>Hemiptera</taxon>
        <taxon>Auchenorrhyncha</taxon>
        <taxon>Fulgoroidea</taxon>
        <taxon>Delphacidae</taxon>
        <taxon>Criomorphinae</taxon>
        <taxon>Laodelphax</taxon>
    </lineage>
</organism>
<proteinExistence type="inferred from homology"/>
<evidence type="ECO:0000313" key="6">
    <source>
        <dbReference type="Proteomes" id="UP000291343"/>
    </source>
</evidence>